<dbReference type="Proteomes" id="UP000494108">
    <property type="component" value="Unassembled WGS sequence"/>
</dbReference>
<evidence type="ECO:0000313" key="2">
    <source>
        <dbReference type="Proteomes" id="UP000494108"/>
    </source>
</evidence>
<dbReference type="EMBL" id="CADIJX010000002">
    <property type="protein sequence ID" value="CAB3641389.1"/>
    <property type="molecule type" value="Genomic_DNA"/>
</dbReference>
<organism evidence="1 2">
    <name type="scientific">Achromobacter pestifer</name>
    <dbReference type="NCBI Taxonomy" id="1353889"/>
    <lineage>
        <taxon>Bacteria</taxon>
        <taxon>Pseudomonadati</taxon>
        <taxon>Pseudomonadota</taxon>
        <taxon>Betaproteobacteria</taxon>
        <taxon>Burkholderiales</taxon>
        <taxon>Alcaligenaceae</taxon>
        <taxon>Achromobacter</taxon>
    </lineage>
</organism>
<dbReference type="AlphaFoldDB" id="A0A6S6YVW2"/>
<sequence>MSNKIRLLCVQPSSLSARFAFMAIALKWSMGATPRPMRLMIGPHELEPVGSESAFWQFALRHAVIGQSFLVTRGSDWDVAASVDGDEIRAFGRKFTLSQCLY</sequence>
<gene>
    <name evidence="1" type="ORF">LMG3431_02131</name>
</gene>
<accession>A0A6S6YVW2</accession>
<keyword evidence="2" id="KW-1185">Reference proteome</keyword>
<proteinExistence type="predicted"/>
<protein>
    <submittedName>
        <fullName evidence="1">Uncharacterized protein</fullName>
    </submittedName>
</protein>
<dbReference type="RefSeq" id="WP_175174423.1">
    <property type="nucleotide sequence ID" value="NZ_CADIJX010000002.1"/>
</dbReference>
<evidence type="ECO:0000313" key="1">
    <source>
        <dbReference type="EMBL" id="CAB3641389.1"/>
    </source>
</evidence>
<name>A0A6S6YVW2_9BURK</name>
<reference evidence="1 2" key="1">
    <citation type="submission" date="2020-04" db="EMBL/GenBank/DDBJ databases">
        <authorList>
            <person name="De Canck E."/>
        </authorList>
    </citation>
    <scope>NUCLEOTIDE SEQUENCE [LARGE SCALE GENOMIC DNA]</scope>
    <source>
        <strain evidence="1 2">LMG 3431</strain>
    </source>
</reference>